<protein>
    <submittedName>
        <fullName evidence="3">Uncharacterized protein</fullName>
    </submittedName>
</protein>
<feature type="region of interest" description="Disordered" evidence="2">
    <location>
        <begin position="166"/>
        <end position="196"/>
    </location>
</feature>
<keyword evidence="4" id="KW-1185">Reference proteome</keyword>
<keyword evidence="1" id="KW-0175">Coiled coil</keyword>
<evidence type="ECO:0000256" key="2">
    <source>
        <dbReference type="SAM" id="MobiDB-lite"/>
    </source>
</evidence>
<feature type="compositionally biased region" description="Low complexity" evidence="2">
    <location>
        <begin position="132"/>
        <end position="145"/>
    </location>
</feature>
<dbReference type="EMBL" id="CAJNNV010001045">
    <property type="protein sequence ID" value="CAE8584197.1"/>
    <property type="molecule type" value="Genomic_DNA"/>
</dbReference>
<comment type="caution">
    <text evidence="3">The sequence shown here is derived from an EMBL/GenBank/DDBJ whole genome shotgun (WGS) entry which is preliminary data.</text>
</comment>
<dbReference type="AlphaFoldDB" id="A0A813DE27"/>
<reference evidence="3" key="1">
    <citation type="submission" date="2021-02" db="EMBL/GenBank/DDBJ databases">
        <authorList>
            <person name="Dougan E. K."/>
            <person name="Rhodes N."/>
            <person name="Thang M."/>
            <person name="Chan C."/>
        </authorList>
    </citation>
    <scope>NUCLEOTIDE SEQUENCE</scope>
</reference>
<accession>A0A813DE27</accession>
<name>A0A813DE27_POLGL</name>
<evidence type="ECO:0000313" key="4">
    <source>
        <dbReference type="Proteomes" id="UP000654075"/>
    </source>
</evidence>
<feature type="compositionally biased region" description="Low complexity" evidence="2">
    <location>
        <begin position="168"/>
        <end position="181"/>
    </location>
</feature>
<feature type="region of interest" description="Disordered" evidence="2">
    <location>
        <begin position="123"/>
        <end position="145"/>
    </location>
</feature>
<evidence type="ECO:0000256" key="1">
    <source>
        <dbReference type="SAM" id="Coils"/>
    </source>
</evidence>
<dbReference type="Proteomes" id="UP000654075">
    <property type="component" value="Unassembled WGS sequence"/>
</dbReference>
<feature type="coiled-coil region" evidence="1">
    <location>
        <begin position="63"/>
        <end position="93"/>
    </location>
</feature>
<feature type="region of interest" description="Disordered" evidence="2">
    <location>
        <begin position="1"/>
        <end position="20"/>
    </location>
</feature>
<evidence type="ECO:0000313" key="3">
    <source>
        <dbReference type="EMBL" id="CAE8584197.1"/>
    </source>
</evidence>
<sequence>METTTTNNNKQQQQQTNNSEDIKQLYVAHQSVQKGGDEGLQEKELQELRDSAEEVQQVLLKELGRLQNVQARLEQQKVQLQQAEKQLRTVGIEDCDIDLLVPSQTSLESGIAASFSAAWHSSVPAARTGPPNNNNNNSYNNKNDTNNRPCDGLCAWAAGSVTARSWLQQQRQEQQQQQQQQKQHDISSGAPTFHLPSAAEPVSKASWADISARGTSGLQLATTGSRRDASSLARAQSWFASPGKNTQREGGSSLVLHKQVNPDGLCSVCGGPRSFVRRADLQQLLRRMKDASGDLRIYIQEQSHFLRQETSETFEPKKRHSVVAFDFYNSLLPEVGQQQQVGQRRQLEPSIAQSLDLGLFTMGSLSF</sequence>
<organism evidence="3 4">
    <name type="scientific">Polarella glacialis</name>
    <name type="common">Dinoflagellate</name>
    <dbReference type="NCBI Taxonomy" id="89957"/>
    <lineage>
        <taxon>Eukaryota</taxon>
        <taxon>Sar</taxon>
        <taxon>Alveolata</taxon>
        <taxon>Dinophyceae</taxon>
        <taxon>Suessiales</taxon>
        <taxon>Suessiaceae</taxon>
        <taxon>Polarella</taxon>
    </lineage>
</organism>
<feature type="compositionally biased region" description="Low complexity" evidence="2">
    <location>
        <begin position="1"/>
        <end position="18"/>
    </location>
</feature>
<gene>
    <name evidence="3" type="ORF">PGLA1383_LOCUS3135</name>
</gene>
<proteinExistence type="predicted"/>